<protein>
    <submittedName>
        <fullName evidence="5">LPXTG-site transpeptidase (Sortase) family protein</fullName>
    </submittedName>
</protein>
<feature type="active site" description="Acyl-thioester intermediate" evidence="2">
    <location>
        <position position="152"/>
    </location>
</feature>
<dbReference type="EMBL" id="JACGWW010000002">
    <property type="protein sequence ID" value="MBA8813837.1"/>
    <property type="molecule type" value="Genomic_DNA"/>
</dbReference>
<evidence type="ECO:0000313" key="5">
    <source>
        <dbReference type="EMBL" id="MBA8813837.1"/>
    </source>
</evidence>
<dbReference type="GO" id="GO:0016787">
    <property type="term" value="F:hydrolase activity"/>
    <property type="evidence" value="ECO:0007669"/>
    <property type="project" value="UniProtKB-KW"/>
</dbReference>
<organism evidence="5 7">
    <name type="scientific">Frigoribacterium faeni</name>
    <dbReference type="NCBI Taxonomy" id="145483"/>
    <lineage>
        <taxon>Bacteria</taxon>
        <taxon>Bacillati</taxon>
        <taxon>Actinomycetota</taxon>
        <taxon>Actinomycetes</taxon>
        <taxon>Micrococcales</taxon>
        <taxon>Microbacteriaceae</taxon>
        <taxon>Frigoribacterium</taxon>
    </lineage>
</organism>
<dbReference type="CDD" id="cd05829">
    <property type="entry name" value="Sortase_F"/>
    <property type="match status" value="1"/>
</dbReference>
<dbReference type="RefSeq" id="WP_244289661.1">
    <property type="nucleotide sequence ID" value="NZ_BAAAHR010000003.1"/>
</dbReference>
<evidence type="ECO:0000256" key="2">
    <source>
        <dbReference type="PIRSR" id="PIRSR605754-1"/>
    </source>
</evidence>
<dbReference type="SUPFAM" id="SSF63817">
    <property type="entry name" value="Sortase"/>
    <property type="match status" value="1"/>
</dbReference>
<gene>
    <name evidence="5" type="ORF">FB463_002086</name>
    <name evidence="4" type="ORF">FFA01_04970</name>
</gene>
<proteinExistence type="predicted"/>
<dbReference type="InterPro" id="IPR042001">
    <property type="entry name" value="Sortase_F"/>
</dbReference>
<name>A0A7W3PJH3_9MICO</name>
<dbReference type="InterPro" id="IPR023365">
    <property type="entry name" value="Sortase_dom-sf"/>
</dbReference>
<reference evidence="4 6" key="1">
    <citation type="submission" date="2019-07" db="EMBL/GenBank/DDBJ databases">
        <title>Whole genome shotgun sequence of Frigoribacterium faeni NBRC 103066.</title>
        <authorList>
            <person name="Hosoyama A."/>
            <person name="Uohara A."/>
            <person name="Ohji S."/>
            <person name="Ichikawa N."/>
        </authorList>
    </citation>
    <scope>NUCLEOTIDE SEQUENCE [LARGE SCALE GENOMIC DNA]</scope>
    <source>
        <strain evidence="4 6">NBRC 103066</strain>
    </source>
</reference>
<dbReference type="InterPro" id="IPR005754">
    <property type="entry name" value="Sortase"/>
</dbReference>
<dbReference type="Gene3D" id="2.40.260.10">
    <property type="entry name" value="Sortase"/>
    <property type="match status" value="1"/>
</dbReference>
<feature type="region of interest" description="Disordered" evidence="3">
    <location>
        <begin position="1"/>
        <end position="20"/>
    </location>
</feature>
<dbReference type="Proteomes" id="UP000522688">
    <property type="component" value="Unassembled WGS sequence"/>
</dbReference>
<evidence type="ECO:0000313" key="4">
    <source>
        <dbReference type="EMBL" id="GEK82188.1"/>
    </source>
</evidence>
<keyword evidence="6" id="KW-1185">Reference proteome</keyword>
<evidence type="ECO:0000313" key="6">
    <source>
        <dbReference type="Proteomes" id="UP000321154"/>
    </source>
</evidence>
<accession>A0A7W3PJH3</accession>
<evidence type="ECO:0000256" key="3">
    <source>
        <dbReference type="SAM" id="MobiDB-lite"/>
    </source>
</evidence>
<dbReference type="Pfam" id="PF04203">
    <property type="entry name" value="Sortase"/>
    <property type="match status" value="1"/>
</dbReference>
<evidence type="ECO:0000256" key="1">
    <source>
        <dbReference type="ARBA" id="ARBA00022801"/>
    </source>
</evidence>
<dbReference type="Proteomes" id="UP000321154">
    <property type="component" value="Unassembled WGS sequence"/>
</dbReference>
<dbReference type="AlphaFoldDB" id="A0A7W3PJH3"/>
<comment type="caution">
    <text evidence="5">The sequence shown here is derived from an EMBL/GenBank/DDBJ whole genome shotgun (WGS) entry which is preliminary data.</text>
</comment>
<evidence type="ECO:0000313" key="7">
    <source>
        <dbReference type="Proteomes" id="UP000522688"/>
    </source>
</evidence>
<sequence length="175" mass="17971">MPTTTSPTPTVAAPPAASSAPAAPAIAEGVAPTRVSVPAIDLDEPLIDLGIAADGRMEVPVDFDDVGWFTGGGKPGGRGPTVIAAHVDSTTGPAVFARLSEVVAGDEISVTDAEGTIARYVVTEIADVAKAEFPTARVFGATADDELRLITCGGYFDRSVGHYDDNRIVFAERTS</sequence>
<reference evidence="5 7" key="2">
    <citation type="submission" date="2020-07" db="EMBL/GenBank/DDBJ databases">
        <title>Sequencing the genomes of 1000 actinobacteria strains.</title>
        <authorList>
            <person name="Klenk H.-P."/>
        </authorList>
    </citation>
    <scope>NUCLEOTIDE SEQUENCE [LARGE SCALE GENOMIC DNA]</scope>
    <source>
        <strain evidence="5 7">DSM 10309</strain>
    </source>
</reference>
<keyword evidence="1" id="KW-0378">Hydrolase</keyword>
<feature type="active site" description="Proton donor/acceptor" evidence="2">
    <location>
        <position position="86"/>
    </location>
</feature>
<dbReference type="EMBL" id="BJUV01000003">
    <property type="protein sequence ID" value="GEK82188.1"/>
    <property type="molecule type" value="Genomic_DNA"/>
</dbReference>